<organism evidence="1 2">
    <name type="scientific">Ogataea philodendri</name>
    <dbReference type="NCBI Taxonomy" id="1378263"/>
    <lineage>
        <taxon>Eukaryota</taxon>
        <taxon>Fungi</taxon>
        <taxon>Dikarya</taxon>
        <taxon>Ascomycota</taxon>
        <taxon>Saccharomycotina</taxon>
        <taxon>Pichiomycetes</taxon>
        <taxon>Pichiales</taxon>
        <taxon>Pichiaceae</taxon>
        <taxon>Ogataea</taxon>
    </lineage>
</organism>
<gene>
    <name evidence="1" type="ORF">OGAPHI_004612</name>
</gene>
<protein>
    <submittedName>
        <fullName evidence="1">Uncharacterized protein</fullName>
    </submittedName>
</protein>
<dbReference type="AlphaFoldDB" id="A0A9P8P2Y1"/>
<dbReference type="Proteomes" id="UP000769157">
    <property type="component" value="Unassembled WGS sequence"/>
</dbReference>
<name>A0A9P8P2Y1_9ASCO</name>
<dbReference type="RefSeq" id="XP_046060532.1">
    <property type="nucleotide sequence ID" value="XM_046205709.1"/>
</dbReference>
<sequence>MLIASDTLKLGKHFASVLLSLKPSEAQRSILHKHLVNLNDAFMARYNDMQKGYFNNVTVPFNLETQPIYPFELPYGGLIRGQSELALKNRLIEPQMLNLKARWPTVFYNDFLYSDRSTYHVHVSLTPIVLYESDSSIIHYKREFSRLCKGFRESGKHRNFPLRLDGKATIFSRIDYQRLFLALYLDKDTTERLDSLCGPLNKIRFSQPDIGYVNGEQESDPVKKLDHLHLSLGMSVIRPKPFGNFPFGMYELFYLNNVLLLPKEQLLKKYPEHRALNFISDVKTELDPQELDILQFESSRLVCSLDRGELWEDL</sequence>
<keyword evidence="2" id="KW-1185">Reference proteome</keyword>
<proteinExistence type="predicted"/>
<reference evidence="1" key="1">
    <citation type="journal article" date="2021" name="Open Biol.">
        <title>Shared evolutionary footprints suggest mitochondrial oxidative damage underlies multiple complex I losses in fungi.</title>
        <authorList>
            <person name="Schikora-Tamarit M.A."/>
            <person name="Marcet-Houben M."/>
            <person name="Nosek J."/>
            <person name="Gabaldon T."/>
        </authorList>
    </citation>
    <scope>NUCLEOTIDE SEQUENCE</scope>
    <source>
        <strain evidence="1">CBS6075</strain>
    </source>
</reference>
<evidence type="ECO:0000313" key="1">
    <source>
        <dbReference type="EMBL" id="KAH3664260.1"/>
    </source>
</evidence>
<comment type="caution">
    <text evidence="1">The sequence shown here is derived from an EMBL/GenBank/DDBJ whole genome shotgun (WGS) entry which is preliminary data.</text>
</comment>
<reference evidence="1" key="2">
    <citation type="submission" date="2021-01" db="EMBL/GenBank/DDBJ databases">
        <authorList>
            <person name="Schikora-Tamarit M.A."/>
        </authorList>
    </citation>
    <scope>NUCLEOTIDE SEQUENCE</scope>
    <source>
        <strain evidence="1">CBS6075</strain>
    </source>
</reference>
<evidence type="ECO:0000313" key="2">
    <source>
        <dbReference type="Proteomes" id="UP000769157"/>
    </source>
</evidence>
<accession>A0A9P8P2Y1</accession>
<dbReference type="OrthoDB" id="3983982at2759"/>
<dbReference type="GeneID" id="70236577"/>
<dbReference type="EMBL" id="JAEUBE010000327">
    <property type="protein sequence ID" value="KAH3664260.1"/>
    <property type="molecule type" value="Genomic_DNA"/>
</dbReference>